<reference evidence="8" key="1">
    <citation type="submission" date="2015-10" db="EMBL/GenBank/DDBJ databases">
        <authorList>
            <person name="Regsiter A."/>
            <person name="william w."/>
        </authorList>
    </citation>
    <scope>NUCLEOTIDE SEQUENCE</scope>
    <source>
        <strain evidence="8">Montdore</strain>
    </source>
</reference>
<dbReference type="Pfam" id="PF07690">
    <property type="entry name" value="MFS_1"/>
    <property type="match status" value="1"/>
</dbReference>
<dbReference type="EMBL" id="LN891093">
    <property type="protein sequence ID" value="CUS09200.1"/>
    <property type="molecule type" value="Genomic_DNA"/>
</dbReference>
<evidence type="ECO:0000256" key="3">
    <source>
        <dbReference type="ARBA" id="ARBA00022448"/>
    </source>
</evidence>
<feature type="transmembrane region" description="Helical" evidence="7">
    <location>
        <begin position="310"/>
        <end position="343"/>
    </location>
</feature>
<dbReference type="Proteomes" id="UP001412239">
    <property type="component" value="Unassembled WGS sequence"/>
</dbReference>
<proteinExistence type="inferred from homology"/>
<dbReference type="GO" id="GO:0012505">
    <property type="term" value="C:endomembrane system"/>
    <property type="evidence" value="ECO:0007669"/>
    <property type="project" value="UniProtKB-SubCell"/>
</dbReference>
<feature type="non-terminal residue" evidence="8">
    <location>
        <position position="1"/>
    </location>
</feature>
<feature type="transmembrane region" description="Helical" evidence="7">
    <location>
        <begin position="185"/>
        <end position="206"/>
    </location>
</feature>
<dbReference type="AlphaFoldDB" id="A0A292PRT8"/>
<dbReference type="GO" id="GO:0022857">
    <property type="term" value="F:transmembrane transporter activity"/>
    <property type="evidence" value="ECO:0007669"/>
    <property type="project" value="InterPro"/>
</dbReference>
<evidence type="ECO:0000256" key="1">
    <source>
        <dbReference type="ARBA" id="ARBA00004127"/>
    </source>
</evidence>
<feature type="transmembrane region" description="Helical" evidence="7">
    <location>
        <begin position="67"/>
        <end position="86"/>
    </location>
</feature>
<evidence type="ECO:0000313" key="9">
    <source>
        <dbReference type="Proteomes" id="UP001412239"/>
    </source>
</evidence>
<comment type="similarity">
    <text evidence="2">Belongs to the major facilitator superfamily.</text>
</comment>
<feature type="transmembrane region" description="Helical" evidence="7">
    <location>
        <begin position="153"/>
        <end position="173"/>
    </location>
</feature>
<evidence type="ECO:0000256" key="2">
    <source>
        <dbReference type="ARBA" id="ARBA00008335"/>
    </source>
</evidence>
<accession>A0A292PRT8</accession>
<feature type="transmembrane region" description="Helical" evidence="7">
    <location>
        <begin position="280"/>
        <end position="298"/>
    </location>
</feature>
<dbReference type="GO" id="GO:0016020">
    <property type="term" value="C:membrane"/>
    <property type="evidence" value="ECO:0007669"/>
    <property type="project" value="TreeGrafter"/>
</dbReference>
<dbReference type="Gene3D" id="1.20.1250.20">
    <property type="entry name" value="MFS general substrate transporter like domains"/>
    <property type="match status" value="1"/>
</dbReference>
<keyword evidence="3" id="KW-0813">Transport</keyword>
<feature type="transmembrane region" description="Helical" evidence="7">
    <location>
        <begin position="238"/>
        <end position="260"/>
    </location>
</feature>
<gene>
    <name evidence="8" type="ORF">GSTUAT00006704001</name>
</gene>
<feature type="transmembrane region" description="Helical" evidence="7">
    <location>
        <begin position="122"/>
        <end position="141"/>
    </location>
</feature>
<dbReference type="InterPro" id="IPR051788">
    <property type="entry name" value="MFS_Transporter"/>
</dbReference>
<evidence type="ECO:0008006" key="10">
    <source>
        <dbReference type="Google" id="ProtNLM"/>
    </source>
</evidence>
<keyword evidence="6 7" id="KW-0472">Membrane</keyword>
<feature type="transmembrane region" description="Helical" evidence="7">
    <location>
        <begin position="34"/>
        <end position="55"/>
    </location>
</feature>
<keyword evidence="9" id="KW-1185">Reference proteome</keyword>
<feature type="transmembrane region" description="Helical" evidence="7">
    <location>
        <begin position="363"/>
        <end position="388"/>
    </location>
</feature>
<name>A0A292PRT8_9PEZI</name>
<evidence type="ECO:0000256" key="4">
    <source>
        <dbReference type="ARBA" id="ARBA00022692"/>
    </source>
</evidence>
<protein>
    <recommendedName>
        <fullName evidence="10">Major facilitator superfamily (MFS) profile domain-containing protein</fullName>
    </recommendedName>
</protein>
<evidence type="ECO:0000313" key="8">
    <source>
        <dbReference type="EMBL" id="CUS09200.1"/>
    </source>
</evidence>
<dbReference type="PANTHER" id="PTHR23514">
    <property type="entry name" value="BYPASS OF STOP CODON PROTEIN 6"/>
    <property type="match status" value="1"/>
</dbReference>
<comment type="subcellular location">
    <subcellularLocation>
        <location evidence="1">Endomembrane system</location>
        <topology evidence="1">Multi-pass membrane protein</topology>
    </subcellularLocation>
</comment>
<organism evidence="8 9">
    <name type="scientific">Tuber aestivum</name>
    <name type="common">summer truffle</name>
    <dbReference type="NCBI Taxonomy" id="59557"/>
    <lineage>
        <taxon>Eukaryota</taxon>
        <taxon>Fungi</taxon>
        <taxon>Dikarya</taxon>
        <taxon>Ascomycota</taxon>
        <taxon>Pezizomycotina</taxon>
        <taxon>Pezizomycetes</taxon>
        <taxon>Pezizales</taxon>
        <taxon>Tuberaceae</taxon>
        <taxon>Tuber</taxon>
    </lineage>
</organism>
<feature type="non-terminal residue" evidence="8">
    <location>
        <position position="394"/>
    </location>
</feature>
<dbReference type="SUPFAM" id="SSF103473">
    <property type="entry name" value="MFS general substrate transporter"/>
    <property type="match status" value="1"/>
</dbReference>
<evidence type="ECO:0000256" key="6">
    <source>
        <dbReference type="ARBA" id="ARBA00023136"/>
    </source>
</evidence>
<dbReference type="PANTHER" id="PTHR23514:SF3">
    <property type="entry name" value="BYPASS OF STOP CODON PROTEIN 6"/>
    <property type="match status" value="1"/>
</dbReference>
<evidence type="ECO:0000256" key="7">
    <source>
        <dbReference type="SAM" id="Phobius"/>
    </source>
</evidence>
<keyword evidence="4 7" id="KW-0812">Transmembrane</keyword>
<evidence type="ECO:0000256" key="5">
    <source>
        <dbReference type="ARBA" id="ARBA00022989"/>
    </source>
</evidence>
<dbReference type="InterPro" id="IPR011701">
    <property type="entry name" value="MFS"/>
</dbReference>
<dbReference type="InterPro" id="IPR036259">
    <property type="entry name" value="MFS_trans_sf"/>
</dbReference>
<feature type="transmembrane region" description="Helical" evidence="7">
    <location>
        <begin position="98"/>
        <end position="116"/>
    </location>
</feature>
<keyword evidence="5 7" id="KW-1133">Transmembrane helix</keyword>
<sequence>IYQPSSTDEEKTIDDEDALAKESWNNPSVNKYRLCSCLSLFLAGGLFYSSYGVLIPELERDYNKSHASVSLIFIGDLVSSTVAAAVTNITHLSLGRRGAGVIGALCLGLGSLFLALHLPWPAVPVMICLVVYGVAALDSAASAWIGGLHHASGFLGVLQGCFGIGSTIAPSIAQAVIQRGIPYYRFYYLPFALSILGGVGFLISFWDENGEKYTRDTSRSHKPEETHAKEILKNKVSWILAISVLLNWGADATTSSWIIIYLTEGRGGSSSKASLVNSMFWFSFTLGRFFLTWVLGALPPKWGVKGPVSFVICLCLMLELMFWLLPTFVGSSVAGCLLGFFYGPLYPLILGTLTKLLPRHLHVSAIGIGSAFGAVGVSSFPIVAGAIAQYKGHS</sequence>